<feature type="transmembrane region" description="Helical" evidence="1">
    <location>
        <begin position="154"/>
        <end position="176"/>
    </location>
</feature>
<dbReference type="NCBIfam" id="TIGR00254">
    <property type="entry name" value="GGDEF"/>
    <property type="match status" value="1"/>
</dbReference>
<feature type="transmembrane region" description="Helical" evidence="1">
    <location>
        <begin position="252"/>
        <end position="272"/>
    </location>
</feature>
<evidence type="ECO:0000256" key="1">
    <source>
        <dbReference type="SAM" id="Phobius"/>
    </source>
</evidence>
<evidence type="ECO:0000259" key="2">
    <source>
        <dbReference type="PROSITE" id="PS50883"/>
    </source>
</evidence>
<dbReference type="PANTHER" id="PTHR44757">
    <property type="entry name" value="DIGUANYLATE CYCLASE DGCP"/>
    <property type="match status" value="1"/>
</dbReference>
<evidence type="ECO:0000259" key="3">
    <source>
        <dbReference type="PROSITE" id="PS50887"/>
    </source>
</evidence>
<feature type="transmembrane region" description="Helical" evidence="1">
    <location>
        <begin position="113"/>
        <end position="133"/>
    </location>
</feature>
<feature type="transmembrane region" description="Helical" evidence="1">
    <location>
        <begin position="20"/>
        <end position="40"/>
    </location>
</feature>
<dbReference type="PROSITE" id="PS50887">
    <property type="entry name" value="GGDEF"/>
    <property type="match status" value="1"/>
</dbReference>
<organism evidence="4 5">
    <name type="scientific">Mycolicibacterium hippocampi</name>
    <dbReference type="NCBI Taxonomy" id="659824"/>
    <lineage>
        <taxon>Bacteria</taxon>
        <taxon>Bacillati</taxon>
        <taxon>Actinomycetota</taxon>
        <taxon>Actinomycetes</taxon>
        <taxon>Mycobacteriales</taxon>
        <taxon>Mycobacteriaceae</taxon>
        <taxon>Mycolicibacterium</taxon>
    </lineage>
</organism>
<name>A0A850PK51_9MYCO</name>
<feature type="transmembrane region" description="Helical" evidence="1">
    <location>
        <begin position="188"/>
        <end position="213"/>
    </location>
</feature>
<dbReference type="PANTHER" id="PTHR44757:SF2">
    <property type="entry name" value="BIOFILM ARCHITECTURE MAINTENANCE PROTEIN MBAA"/>
    <property type="match status" value="1"/>
</dbReference>
<dbReference type="InterPro" id="IPR029787">
    <property type="entry name" value="Nucleotide_cyclase"/>
</dbReference>
<feature type="transmembrane region" description="Helical" evidence="1">
    <location>
        <begin position="80"/>
        <end position="101"/>
    </location>
</feature>
<dbReference type="Pfam" id="PF00990">
    <property type="entry name" value="GGDEF"/>
    <property type="match status" value="1"/>
</dbReference>
<dbReference type="InterPro" id="IPR001633">
    <property type="entry name" value="EAL_dom"/>
</dbReference>
<dbReference type="Gene3D" id="3.20.20.450">
    <property type="entry name" value="EAL domain"/>
    <property type="match status" value="1"/>
</dbReference>
<feature type="transmembrane region" description="Helical" evidence="1">
    <location>
        <begin position="52"/>
        <end position="73"/>
    </location>
</feature>
<keyword evidence="5" id="KW-1185">Reference proteome</keyword>
<proteinExistence type="predicted"/>
<dbReference type="RefSeq" id="WP_178357509.1">
    <property type="nucleotide sequence ID" value="NZ_JABFYL010000011.1"/>
</dbReference>
<keyword evidence="1" id="KW-0472">Membrane</keyword>
<dbReference type="InterPro" id="IPR043128">
    <property type="entry name" value="Rev_trsase/Diguanyl_cyclase"/>
</dbReference>
<protein>
    <submittedName>
        <fullName evidence="4">Putative signaling protein</fullName>
    </submittedName>
</protein>
<accession>A0A850PK51</accession>
<comment type="caution">
    <text evidence="4">The sequence shown here is derived from an EMBL/GenBank/DDBJ whole genome shotgun (WGS) entry which is preliminary data.</text>
</comment>
<dbReference type="SUPFAM" id="SSF141868">
    <property type="entry name" value="EAL domain-like"/>
    <property type="match status" value="1"/>
</dbReference>
<sequence length="778" mass="82558">MGTPELGSARGGKERSIKAYHLRIYLFVFVVLLVSVNALALWGDEAARRGEAILQLSTGLGAVVCGVVVALRVSGAARWWRLLAAAALLSWLAGQAFWWSSGAGADAAPAPPAAVAAYLICPVFALAAVVALVRAGGTAPGKTVRLPRHSVLTTVLDGVVAATSFIILIAMGGLGAHSMSSLPRSGNAAVEIIFSIAELVVVVAAVVITMLYAPGQPYRSHYLLLAGGIVTMAASDRMRAYLDEVGVVNADLWSGVGFVVGPLLIAYAMLDYRPPDAGPRRLRDQEMDWAQLILPYLGFLGIAVLFAFHVLIGQQLAPLVVWVTVLLVLLVAIRQVVAIRAQHVLTQEPSWAQLGLAHQVHHDALTGLPNRLLFGQRLDSAMRGGGRFVLIFVDLDDFKEVNDRFGHAAGDSLLRAVGERLQRCVRDVDTLARVGGDEFAILIDGESEEPEVVADRLRVALRDPFPVHGSSVRVRASMGLVRPSADNMTQTSDDLLRQADISMYAGKRLGKDTAVVYQPTAGVRGDFPTALRRAAGTVPAGFRLAYQPIVRLPDRAQVAVEALARWTAPSGIDISPETFVAAAEASGLGADLDALVLDMACSAVQTAGLDLDIHVNIGAARLGNPTFEQHVRFALARYDIDPSRLVLEVTETVPIVDLTDAAAQITRLNALGVKVALDDFGAGFNSLMYLHALPVQVVKLDRSFASGTDPARSLALYRSVVGLCNELGLAVIVEGIESAAQAETVFNAGCRLGQGHLFGSAVPISELGRGSETRNAPV</sequence>
<dbReference type="EMBL" id="JABFYL010000011">
    <property type="protein sequence ID" value="NVN49117.1"/>
    <property type="molecule type" value="Genomic_DNA"/>
</dbReference>
<dbReference type="Gene3D" id="3.30.70.270">
    <property type="match status" value="1"/>
</dbReference>
<dbReference type="Pfam" id="PF00563">
    <property type="entry name" value="EAL"/>
    <property type="match status" value="1"/>
</dbReference>
<evidence type="ECO:0000313" key="5">
    <source>
        <dbReference type="Proteomes" id="UP000570517"/>
    </source>
</evidence>
<dbReference type="InterPro" id="IPR052155">
    <property type="entry name" value="Biofilm_reg_signaling"/>
</dbReference>
<feature type="transmembrane region" description="Helical" evidence="1">
    <location>
        <begin position="319"/>
        <end position="337"/>
    </location>
</feature>
<dbReference type="CDD" id="cd01948">
    <property type="entry name" value="EAL"/>
    <property type="match status" value="1"/>
</dbReference>
<dbReference type="CDD" id="cd01949">
    <property type="entry name" value="GGDEF"/>
    <property type="match status" value="1"/>
</dbReference>
<dbReference type="PROSITE" id="PS50883">
    <property type="entry name" value="EAL"/>
    <property type="match status" value="1"/>
</dbReference>
<dbReference type="InterPro" id="IPR000160">
    <property type="entry name" value="GGDEF_dom"/>
</dbReference>
<keyword evidence="1" id="KW-0812">Transmembrane</keyword>
<dbReference type="AlphaFoldDB" id="A0A850PK51"/>
<gene>
    <name evidence="4" type="ORF">HLY00_3477</name>
</gene>
<dbReference type="InterPro" id="IPR035919">
    <property type="entry name" value="EAL_sf"/>
</dbReference>
<feature type="domain" description="EAL" evidence="2">
    <location>
        <begin position="524"/>
        <end position="775"/>
    </location>
</feature>
<dbReference type="Proteomes" id="UP000570517">
    <property type="component" value="Unassembled WGS sequence"/>
</dbReference>
<dbReference type="SUPFAM" id="SSF55073">
    <property type="entry name" value="Nucleotide cyclase"/>
    <property type="match status" value="1"/>
</dbReference>
<dbReference type="SMART" id="SM00267">
    <property type="entry name" value="GGDEF"/>
    <property type="match status" value="1"/>
</dbReference>
<evidence type="ECO:0000313" key="4">
    <source>
        <dbReference type="EMBL" id="NVN49117.1"/>
    </source>
</evidence>
<feature type="transmembrane region" description="Helical" evidence="1">
    <location>
        <begin position="293"/>
        <end position="313"/>
    </location>
</feature>
<reference evidence="4 5" key="1">
    <citation type="submission" date="2020-05" db="EMBL/GenBank/DDBJ databases">
        <title>Draft genome sequence of Mycobacterium hippocampi DL, isolated from European seabass, Dicentrarchus labrax, reared in fish farms.</title>
        <authorList>
            <person name="Stathopoulou P."/>
            <person name="Asimakis E."/>
            <person name="Tzokas K."/>
            <person name="Batargias C."/>
            <person name="Tsiamis G."/>
        </authorList>
    </citation>
    <scope>NUCLEOTIDE SEQUENCE [LARGE SCALE GENOMIC DNA]</scope>
    <source>
        <strain evidence="4 5">DL</strain>
    </source>
</reference>
<keyword evidence="1" id="KW-1133">Transmembrane helix</keyword>
<dbReference type="SMART" id="SM00052">
    <property type="entry name" value="EAL"/>
    <property type="match status" value="1"/>
</dbReference>
<feature type="domain" description="GGDEF" evidence="3">
    <location>
        <begin position="386"/>
        <end position="519"/>
    </location>
</feature>